<dbReference type="InterPro" id="IPR002557">
    <property type="entry name" value="Chitin-bd_dom"/>
</dbReference>
<keyword evidence="1" id="KW-0732">Signal</keyword>
<proteinExistence type="predicted"/>
<gene>
    <name evidence="3" type="ORF">NP493_762g01012</name>
</gene>
<dbReference type="Proteomes" id="UP001209878">
    <property type="component" value="Unassembled WGS sequence"/>
</dbReference>
<evidence type="ECO:0000259" key="2">
    <source>
        <dbReference type="PROSITE" id="PS50940"/>
    </source>
</evidence>
<dbReference type="Gene3D" id="2.170.140.10">
    <property type="entry name" value="Chitin binding domain"/>
    <property type="match status" value="1"/>
</dbReference>
<dbReference type="GO" id="GO:0008061">
    <property type="term" value="F:chitin binding"/>
    <property type="evidence" value="ECO:0007669"/>
    <property type="project" value="InterPro"/>
</dbReference>
<name>A0AAD9NM25_RIDPI</name>
<feature type="domain" description="Chitin-binding type-2" evidence="2">
    <location>
        <begin position="46"/>
        <end position="102"/>
    </location>
</feature>
<dbReference type="EMBL" id="JAODUO010000759">
    <property type="protein sequence ID" value="KAK2174985.1"/>
    <property type="molecule type" value="Genomic_DNA"/>
</dbReference>
<keyword evidence="4" id="KW-1185">Reference proteome</keyword>
<comment type="caution">
    <text evidence="3">The sequence shown here is derived from an EMBL/GenBank/DDBJ whole genome shotgun (WGS) entry which is preliminary data.</text>
</comment>
<reference evidence="3" key="1">
    <citation type="journal article" date="2023" name="Mol. Biol. Evol.">
        <title>Third-Generation Sequencing Reveals the Adaptive Role of the Epigenome in Three Deep-Sea Polychaetes.</title>
        <authorList>
            <person name="Perez M."/>
            <person name="Aroh O."/>
            <person name="Sun Y."/>
            <person name="Lan Y."/>
            <person name="Juniper S.K."/>
            <person name="Young C.R."/>
            <person name="Angers B."/>
            <person name="Qian P.Y."/>
        </authorList>
    </citation>
    <scope>NUCLEOTIDE SEQUENCE</scope>
    <source>
        <strain evidence="3">R07B-5</strain>
    </source>
</reference>
<protein>
    <recommendedName>
        <fullName evidence="2">Chitin-binding type-2 domain-containing protein</fullName>
    </recommendedName>
</protein>
<evidence type="ECO:0000256" key="1">
    <source>
        <dbReference type="SAM" id="SignalP"/>
    </source>
</evidence>
<evidence type="ECO:0000313" key="4">
    <source>
        <dbReference type="Proteomes" id="UP001209878"/>
    </source>
</evidence>
<dbReference type="Pfam" id="PF01607">
    <property type="entry name" value="CBM_14"/>
    <property type="match status" value="1"/>
</dbReference>
<dbReference type="AlphaFoldDB" id="A0AAD9NM25"/>
<feature type="signal peptide" evidence="1">
    <location>
        <begin position="1"/>
        <end position="18"/>
    </location>
</feature>
<dbReference type="GO" id="GO:0005576">
    <property type="term" value="C:extracellular region"/>
    <property type="evidence" value="ECO:0007669"/>
    <property type="project" value="InterPro"/>
</dbReference>
<feature type="chain" id="PRO_5041945488" description="Chitin-binding type-2 domain-containing protein" evidence="1">
    <location>
        <begin position="19"/>
        <end position="290"/>
    </location>
</feature>
<dbReference type="InterPro" id="IPR036508">
    <property type="entry name" value="Chitin-bd_dom_sf"/>
</dbReference>
<organism evidence="3 4">
    <name type="scientific">Ridgeia piscesae</name>
    <name type="common">Tubeworm</name>
    <dbReference type="NCBI Taxonomy" id="27915"/>
    <lineage>
        <taxon>Eukaryota</taxon>
        <taxon>Metazoa</taxon>
        <taxon>Spiralia</taxon>
        <taxon>Lophotrochozoa</taxon>
        <taxon>Annelida</taxon>
        <taxon>Polychaeta</taxon>
        <taxon>Sedentaria</taxon>
        <taxon>Canalipalpata</taxon>
        <taxon>Sabellida</taxon>
        <taxon>Siboglinidae</taxon>
        <taxon>Ridgeia</taxon>
    </lineage>
</organism>
<accession>A0AAD9NM25</accession>
<evidence type="ECO:0000313" key="3">
    <source>
        <dbReference type="EMBL" id="KAK2174985.1"/>
    </source>
</evidence>
<sequence length="290" mass="31558">MLSGKVVVVLCAIRALAASEISTFGDISVVESQADVCPGVAQPECVTSCVGYSNNDYQSCTSCHMYVTCSNGITYKDRPCPANLVWDDKKKLCDWNSATCPPQSGGFYMNLEDSDLGEDFIDGTTWQMLPGVPERDIAPPTATGACDTIVIYKFTPPACIKTVRFQVTTNGSADRYGYGVIDAYDISQTDLSYRSMIYPDFDISTLNVDFDYYTSYAMLPQHLITTPLCAQISPGVVSLSFSEGAGYTVTGDTLFQQMGAAPFFFTVNVDPYYMTPFSGGVCSLKVDWSC</sequence>
<dbReference type="SUPFAM" id="SSF57625">
    <property type="entry name" value="Invertebrate chitin-binding proteins"/>
    <property type="match status" value="1"/>
</dbReference>
<dbReference type="PROSITE" id="PS50940">
    <property type="entry name" value="CHIT_BIND_II"/>
    <property type="match status" value="1"/>
</dbReference>